<dbReference type="Proteomes" id="UP000095280">
    <property type="component" value="Unplaced"/>
</dbReference>
<accession>A0A1I8F559</accession>
<protein>
    <submittedName>
        <fullName evidence="2">Uncharacterized protein</fullName>
    </submittedName>
</protein>
<evidence type="ECO:0000313" key="1">
    <source>
        <dbReference type="Proteomes" id="UP000095280"/>
    </source>
</evidence>
<dbReference type="InterPro" id="IPR011025">
    <property type="entry name" value="GproteinA_insert"/>
</dbReference>
<dbReference type="AlphaFoldDB" id="A0A1I8F559"/>
<dbReference type="WBParaSite" id="maker-unitig_20896-snap-gene-0.1-mRNA-1">
    <property type="protein sequence ID" value="maker-unitig_20896-snap-gene-0.1-mRNA-1"/>
    <property type="gene ID" value="maker-unitig_20896-snap-gene-0.1"/>
</dbReference>
<dbReference type="Gene3D" id="1.10.400.10">
    <property type="entry name" value="GI Alpha 1, domain 2-like"/>
    <property type="match status" value="1"/>
</dbReference>
<sequence>MQIIHINGFMHCGGHGQVGHPFGSEEARRNGAWLLQQQMTDNRQPRTTQRVPSGPGPVSVRLFESILSRSCLERLWQDPGVQESFRNSSRYQLIDCANKSTTLADRRASERNGFSVSTTSPPFSTCATVSSFDLTLKEDVGIERPKNRLLESLDTFQEVWLNRYWQGRVLLCLCTR</sequence>
<organism evidence="1 2">
    <name type="scientific">Macrostomum lignano</name>
    <dbReference type="NCBI Taxonomy" id="282301"/>
    <lineage>
        <taxon>Eukaryota</taxon>
        <taxon>Metazoa</taxon>
        <taxon>Spiralia</taxon>
        <taxon>Lophotrochozoa</taxon>
        <taxon>Platyhelminthes</taxon>
        <taxon>Rhabditophora</taxon>
        <taxon>Macrostomorpha</taxon>
        <taxon>Macrostomida</taxon>
        <taxon>Macrostomidae</taxon>
        <taxon>Macrostomum</taxon>
    </lineage>
</organism>
<name>A0A1I8F559_9PLAT</name>
<evidence type="ECO:0000313" key="2">
    <source>
        <dbReference type="WBParaSite" id="maker-unitig_20896-snap-gene-0.1-mRNA-1"/>
    </source>
</evidence>
<dbReference type="GO" id="GO:0007165">
    <property type="term" value="P:signal transduction"/>
    <property type="evidence" value="ECO:0007669"/>
    <property type="project" value="InterPro"/>
</dbReference>
<reference evidence="2" key="1">
    <citation type="submission" date="2016-11" db="UniProtKB">
        <authorList>
            <consortium name="WormBaseParasite"/>
        </authorList>
    </citation>
    <scope>IDENTIFICATION</scope>
</reference>
<proteinExistence type="predicted"/>
<dbReference type="SUPFAM" id="SSF47895">
    <property type="entry name" value="Transducin (alpha subunit), insertion domain"/>
    <property type="match status" value="1"/>
</dbReference>
<keyword evidence="1" id="KW-1185">Reference proteome</keyword>